<dbReference type="AlphaFoldDB" id="A0A2J8PXA2"/>
<dbReference type="Proteomes" id="UP000236370">
    <property type="component" value="Unassembled WGS sequence"/>
</dbReference>
<evidence type="ECO:0000313" key="2">
    <source>
        <dbReference type="Proteomes" id="UP000236370"/>
    </source>
</evidence>
<proteinExistence type="predicted"/>
<comment type="caution">
    <text evidence="1">The sequence shown here is derived from an EMBL/GenBank/DDBJ whole genome shotgun (WGS) entry which is preliminary data.</text>
</comment>
<evidence type="ECO:0000313" key="1">
    <source>
        <dbReference type="EMBL" id="PNI88651.1"/>
    </source>
</evidence>
<gene>
    <name evidence="1" type="ORF">CK820_G0051874</name>
</gene>
<dbReference type="EMBL" id="NBAG03000121">
    <property type="protein sequence ID" value="PNI88651.1"/>
    <property type="molecule type" value="Genomic_DNA"/>
</dbReference>
<reference evidence="1 2" key="1">
    <citation type="submission" date="2017-12" db="EMBL/GenBank/DDBJ databases">
        <title>High-resolution comparative analysis of great ape genomes.</title>
        <authorList>
            <person name="Pollen A."/>
            <person name="Hastie A."/>
            <person name="Hormozdiari F."/>
            <person name="Dougherty M."/>
            <person name="Liu R."/>
            <person name="Chaisson M."/>
            <person name="Hoppe E."/>
            <person name="Hill C."/>
            <person name="Pang A."/>
            <person name="Hillier L."/>
            <person name="Baker C."/>
            <person name="Armstrong J."/>
            <person name="Shendure J."/>
            <person name="Paten B."/>
            <person name="Wilson R."/>
            <person name="Chao H."/>
            <person name="Schneider V."/>
            <person name="Ventura M."/>
            <person name="Kronenberg Z."/>
            <person name="Murali S."/>
            <person name="Gordon D."/>
            <person name="Cantsilieris S."/>
            <person name="Munson K."/>
            <person name="Nelson B."/>
            <person name="Raja A."/>
            <person name="Underwood J."/>
            <person name="Diekhans M."/>
            <person name="Fiddes I."/>
            <person name="Haussler D."/>
            <person name="Eichler E."/>
        </authorList>
    </citation>
    <scope>NUCLEOTIDE SEQUENCE [LARGE SCALE GENOMIC DNA]</scope>
    <source>
        <strain evidence="1">Yerkes chimp pedigree #C0471</strain>
    </source>
</reference>
<sequence>APRACAPWISLSGTATSRASSRWSSGIRTGLRSGRSCSLPPRAFTRASLCIAARRPSSTLAMCSLWAPCLRVQSCAAWRRSLETVASWPGHQATMPLLSPITLRPRRPV</sequence>
<feature type="non-terminal residue" evidence="1">
    <location>
        <position position="1"/>
    </location>
</feature>
<name>A0A2J8PXA2_PANTR</name>
<organism evidence="1 2">
    <name type="scientific">Pan troglodytes</name>
    <name type="common">Chimpanzee</name>
    <dbReference type="NCBI Taxonomy" id="9598"/>
    <lineage>
        <taxon>Eukaryota</taxon>
        <taxon>Metazoa</taxon>
        <taxon>Chordata</taxon>
        <taxon>Craniata</taxon>
        <taxon>Vertebrata</taxon>
        <taxon>Euteleostomi</taxon>
        <taxon>Mammalia</taxon>
        <taxon>Eutheria</taxon>
        <taxon>Euarchontoglires</taxon>
        <taxon>Primates</taxon>
        <taxon>Haplorrhini</taxon>
        <taxon>Catarrhini</taxon>
        <taxon>Hominidae</taxon>
        <taxon>Pan</taxon>
    </lineage>
</organism>
<protein>
    <submittedName>
        <fullName evidence="1">RPL8 isoform 12</fullName>
    </submittedName>
</protein>
<accession>A0A2J8PXA2</accession>